<dbReference type="InterPro" id="IPR042121">
    <property type="entry name" value="MutL_C_regsub"/>
</dbReference>
<dbReference type="InterPro" id="IPR037198">
    <property type="entry name" value="MutL_C_sf"/>
</dbReference>
<dbReference type="SUPFAM" id="SSF118116">
    <property type="entry name" value="DNA mismatch repair protein MutL"/>
    <property type="match status" value="1"/>
</dbReference>
<evidence type="ECO:0000256" key="4">
    <source>
        <dbReference type="ARBA" id="ARBA00023204"/>
    </source>
</evidence>
<feature type="domain" description="MutL C-terminal dimerisation" evidence="7">
    <location>
        <begin position="443"/>
        <end position="572"/>
    </location>
</feature>
<dbReference type="Gene3D" id="3.30.1540.20">
    <property type="entry name" value="MutL, C-terminal domain, dimerisation subdomain"/>
    <property type="match status" value="1"/>
</dbReference>
<dbReference type="eggNOG" id="COG0323">
    <property type="taxonomic scope" value="Bacteria"/>
</dbReference>
<dbReference type="PROSITE" id="PS00058">
    <property type="entry name" value="DNA_MISMATCH_REPAIR_1"/>
    <property type="match status" value="1"/>
</dbReference>
<dbReference type="Gene3D" id="3.30.1370.100">
    <property type="entry name" value="MutL, C-terminal domain, regulatory subdomain"/>
    <property type="match status" value="1"/>
</dbReference>
<dbReference type="InterPro" id="IPR042120">
    <property type="entry name" value="MutL_C_dimsub"/>
</dbReference>
<comment type="similarity">
    <text evidence="1 5">Belongs to the DNA mismatch repair MutL/HexB family.</text>
</comment>
<dbReference type="InterPro" id="IPR014762">
    <property type="entry name" value="DNA_mismatch_repair_CS"/>
</dbReference>
<dbReference type="GO" id="GO:0016887">
    <property type="term" value="F:ATP hydrolysis activity"/>
    <property type="evidence" value="ECO:0007669"/>
    <property type="project" value="InterPro"/>
</dbReference>
<comment type="caution">
    <text evidence="9">The sequence shown here is derived from an EMBL/GenBank/DDBJ whole genome shotgun (WGS) entry which is preliminary data.</text>
</comment>
<dbReference type="InterPro" id="IPR002099">
    <property type="entry name" value="MutL/Mlh/PMS"/>
</dbReference>
<dbReference type="PANTHER" id="PTHR10073">
    <property type="entry name" value="DNA MISMATCH REPAIR PROTEIN MLH, PMS, MUTL"/>
    <property type="match status" value="1"/>
</dbReference>
<evidence type="ECO:0000256" key="2">
    <source>
        <dbReference type="ARBA" id="ARBA00021975"/>
    </source>
</evidence>
<dbReference type="InterPro" id="IPR014721">
    <property type="entry name" value="Ribsml_uS5_D2-typ_fold_subgr"/>
</dbReference>
<accession>A0A098QU51</accession>
<proteinExistence type="inferred from homology"/>
<dbReference type="Gene3D" id="3.30.230.10">
    <property type="match status" value="1"/>
</dbReference>
<dbReference type="NCBIfam" id="TIGR00585">
    <property type="entry name" value="mutl"/>
    <property type="match status" value="1"/>
</dbReference>
<comment type="function">
    <text evidence="5">This protein is involved in the repair of mismatches in DNA. It is required for dam-dependent methyl-directed DNA mismatch repair. May act as a 'molecular matchmaker', a protein that promotes the formation of a stable complex between two or more DNA-binding proteins in an ATP-dependent manner without itself being part of a final effector complex.</text>
</comment>
<feature type="domain" description="DNA mismatch repair protein S5" evidence="8">
    <location>
        <begin position="226"/>
        <end position="345"/>
    </location>
</feature>
<name>A0A098QU51_9SPIO</name>
<dbReference type="PANTHER" id="PTHR10073:SF12">
    <property type="entry name" value="DNA MISMATCH REPAIR PROTEIN MLH1"/>
    <property type="match status" value="1"/>
</dbReference>
<dbReference type="HAMAP" id="MF_00149">
    <property type="entry name" value="DNA_mis_repair"/>
    <property type="match status" value="1"/>
</dbReference>
<dbReference type="FunFam" id="3.30.565.10:FF:000003">
    <property type="entry name" value="DNA mismatch repair endonuclease MutL"/>
    <property type="match status" value="1"/>
</dbReference>
<evidence type="ECO:0000256" key="3">
    <source>
        <dbReference type="ARBA" id="ARBA00022763"/>
    </source>
</evidence>
<evidence type="ECO:0000259" key="8">
    <source>
        <dbReference type="SMART" id="SM01340"/>
    </source>
</evidence>
<dbReference type="InterPro" id="IPR020568">
    <property type="entry name" value="Ribosomal_Su5_D2-typ_SF"/>
</dbReference>
<evidence type="ECO:0000259" key="7">
    <source>
        <dbReference type="SMART" id="SM00853"/>
    </source>
</evidence>
<dbReference type="SUPFAM" id="SSF54211">
    <property type="entry name" value="Ribosomal protein S5 domain 2-like"/>
    <property type="match status" value="1"/>
</dbReference>
<dbReference type="RefSeq" id="WP_037548517.1">
    <property type="nucleotide sequence ID" value="NZ_JNUP01000066.1"/>
</dbReference>
<dbReference type="GO" id="GO:0006298">
    <property type="term" value="P:mismatch repair"/>
    <property type="evidence" value="ECO:0007669"/>
    <property type="project" value="UniProtKB-UniRule"/>
</dbReference>
<dbReference type="SMART" id="SM01340">
    <property type="entry name" value="DNA_mis_repair"/>
    <property type="match status" value="1"/>
</dbReference>
<dbReference type="Proteomes" id="UP000029692">
    <property type="component" value="Unassembled WGS sequence"/>
</dbReference>
<dbReference type="Gene3D" id="3.30.565.10">
    <property type="entry name" value="Histidine kinase-like ATPase, C-terminal domain"/>
    <property type="match status" value="1"/>
</dbReference>
<dbReference type="SUPFAM" id="SSF55874">
    <property type="entry name" value="ATPase domain of HSP90 chaperone/DNA topoisomerase II/histidine kinase"/>
    <property type="match status" value="1"/>
</dbReference>
<evidence type="ECO:0000256" key="6">
    <source>
        <dbReference type="SAM" id="MobiDB-lite"/>
    </source>
</evidence>
<reference evidence="9 10" key="1">
    <citation type="submission" date="2014-05" db="EMBL/GenBank/DDBJ databases">
        <title>De novo Genome Sequence of Spirocheata sp.</title>
        <authorList>
            <person name="Shivani Y."/>
            <person name="Subhash Y."/>
            <person name="Tushar L."/>
            <person name="Sasikala C."/>
            <person name="Ramana C.V."/>
        </authorList>
    </citation>
    <scope>NUCLEOTIDE SEQUENCE [LARGE SCALE GENOMIC DNA]</scope>
    <source>
        <strain evidence="9 10">JC230</strain>
    </source>
</reference>
<evidence type="ECO:0000256" key="5">
    <source>
        <dbReference type="HAMAP-Rule" id="MF_00149"/>
    </source>
</evidence>
<evidence type="ECO:0000313" key="10">
    <source>
        <dbReference type="Proteomes" id="UP000029692"/>
    </source>
</evidence>
<dbReference type="GO" id="GO:0032300">
    <property type="term" value="C:mismatch repair complex"/>
    <property type="evidence" value="ECO:0007669"/>
    <property type="project" value="InterPro"/>
</dbReference>
<dbReference type="GO" id="GO:0140664">
    <property type="term" value="F:ATP-dependent DNA damage sensor activity"/>
    <property type="evidence" value="ECO:0007669"/>
    <property type="project" value="InterPro"/>
</dbReference>
<feature type="region of interest" description="Disordered" evidence="6">
    <location>
        <begin position="373"/>
        <end position="436"/>
    </location>
</feature>
<dbReference type="CDD" id="cd00782">
    <property type="entry name" value="MutL_Trans"/>
    <property type="match status" value="1"/>
</dbReference>
<evidence type="ECO:0000313" key="9">
    <source>
        <dbReference type="EMBL" id="KGE71350.1"/>
    </source>
</evidence>
<gene>
    <name evidence="5" type="primary">mutL</name>
    <name evidence="9" type="ORF">DC28_11095</name>
</gene>
<dbReference type="CDD" id="cd16926">
    <property type="entry name" value="HATPase_MutL-MLH-PMS-like"/>
    <property type="match status" value="1"/>
</dbReference>
<keyword evidence="4 5" id="KW-0234">DNA repair</keyword>
<dbReference type="GO" id="GO:0030983">
    <property type="term" value="F:mismatched DNA binding"/>
    <property type="evidence" value="ECO:0007669"/>
    <property type="project" value="InterPro"/>
</dbReference>
<dbReference type="Pfam" id="PF01119">
    <property type="entry name" value="DNA_mis_repair"/>
    <property type="match status" value="1"/>
</dbReference>
<keyword evidence="3 5" id="KW-0227">DNA damage</keyword>
<dbReference type="EMBL" id="JNUP01000066">
    <property type="protein sequence ID" value="KGE71350.1"/>
    <property type="molecule type" value="Genomic_DNA"/>
</dbReference>
<dbReference type="GO" id="GO:0005524">
    <property type="term" value="F:ATP binding"/>
    <property type="evidence" value="ECO:0007669"/>
    <property type="project" value="InterPro"/>
</dbReference>
<dbReference type="InterPro" id="IPR013507">
    <property type="entry name" value="DNA_mismatch_S5_2-like"/>
</dbReference>
<dbReference type="InterPro" id="IPR036890">
    <property type="entry name" value="HATPase_C_sf"/>
</dbReference>
<dbReference type="Pfam" id="PF08676">
    <property type="entry name" value="MutL_C"/>
    <property type="match status" value="1"/>
</dbReference>
<dbReference type="AlphaFoldDB" id="A0A098QU51"/>
<dbReference type="InterPro" id="IPR038973">
    <property type="entry name" value="MutL/Mlh/Pms-like"/>
</dbReference>
<dbReference type="OrthoDB" id="9763467at2"/>
<dbReference type="SMART" id="SM00853">
    <property type="entry name" value="MutL_C"/>
    <property type="match status" value="1"/>
</dbReference>
<dbReference type="Pfam" id="PF13589">
    <property type="entry name" value="HATPase_c_3"/>
    <property type="match status" value="1"/>
</dbReference>
<organism evidence="9 10">
    <name type="scientific">Spirochaeta lutea</name>
    <dbReference type="NCBI Taxonomy" id="1480694"/>
    <lineage>
        <taxon>Bacteria</taxon>
        <taxon>Pseudomonadati</taxon>
        <taxon>Spirochaetota</taxon>
        <taxon>Spirochaetia</taxon>
        <taxon>Spirochaetales</taxon>
        <taxon>Spirochaetaceae</taxon>
        <taxon>Spirochaeta</taxon>
    </lineage>
</organism>
<protein>
    <recommendedName>
        <fullName evidence="2 5">DNA mismatch repair protein MutL</fullName>
    </recommendedName>
</protein>
<dbReference type="InterPro" id="IPR014790">
    <property type="entry name" value="MutL_C"/>
</dbReference>
<keyword evidence="10" id="KW-1185">Reference proteome</keyword>
<dbReference type="InterPro" id="IPR020667">
    <property type="entry name" value="DNA_mismatch_repair_MutL"/>
</dbReference>
<evidence type="ECO:0000256" key="1">
    <source>
        <dbReference type="ARBA" id="ARBA00006082"/>
    </source>
</evidence>
<sequence length="614" mass="68691">MNENQKHHAHPSPRRVQVLREDVARKIAAGEVIDRPYSVLRELLDNAIDSGADQIQVEIADGGTRLIRVSDNGSGMNSEDLSLCFQSHATSKIEHEDDLLRIQTLGFRGEALSSIAAVSKLEITSRAEDAPEGGVVIVHGGKKVSQTTKAWGKGTSIGVSDLFFNLPARKKFLKRSATEAMLCKNTLIEKALAFPHIQFEYRTEGTLRFVLPGVPPQIESNHLQRILMAYPDLGDEKLFFSVQGSGDGFSFTAVIGEPGISRGDRKMVQVYANHRRIQEFSLIQAMEYGFQGFLPGGRYPVAFLFLDADPAFVDFNIHPAKREAKFTILPEIHRRVSRSVQEILSNHAKQTLSYQQRSASPRQDIGVTSFLHHNSTGQLQGHPHGATPADSPPNSDFPARGVQERIPNWNRPMPRSTSELYEPHAEPMSSNPAPRHESEPYRYLGQVFTLFLLVELENSLYMIDMHAAHEKILFEQFSQNPRPQRLLLPLELTELDEPINPELLQELHALGIEIETNESGTYQIISLPGGLIGKELYLAEFLGGFRGTKDDLQRSLYATMACRSAVKDGDYINDRIAHAIIQGALQLENPRCPHGRPIWFEISKDELFQLVGRT</sequence>
<dbReference type="STRING" id="1480694.DC28_11095"/>